<accession>A0A2P2NVV7</accession>
<dbReference type="EMBL" id="GGEC01066163">
    <property type="protein sequence ID" value="MBX46647.1"/>
    <property type="molecule type" value="Transcribed_RNA"/>
</dbReference>
<evidence type="ECO:0000313" key="1">
    <source>
        <dbReference type="EMBL" id="MBX46647.1"/>
    </source>
</evidence>
<organism evidence="1">
    <name type="scientific">Rhizophora mucronata</name>
    <name type="common">Asiatic mangrove</name>
    <dbReference type="NCBI Taxonomy" id="61149"/>
    <lineage>
        <taxon>Eukaryota</taxon>
        <taxon>Viridiplantae</taxon>
        <taxon>Streptophyta</taxon>
        <taxon>Embryophyta</taxon>
        <taxon>Tracheophyta</taxon>
        <taxon>Spermatophyta</taxon>
        <taxon>Magnoliopsida</taxon>
        <taxon>eudicotyledons</taxon>
        <taxon>Gunneridae</taxon>
        <taxon>Pentapetalae</taxon>
        <taxon>rosids</taxon>
        <taxon>fabids</taxon>
        <taxon>Malpighiales</taxon>
        <taxon>Rhizophoraceae</taxon>
        <taxon>Rhizophora</taxon>
    </lineage>
</organism>
<protein>
    <submittedName>
        <fullName evidence="1">Uncharacterized protein</fullName>
    </submittedName>
</protein>
<name>A0A2P2NVV7_RHIMU</name>
<sequence>MNALQNFIHMHETVSFCCTSFTWTLEIYFDVNAVKLLTSC</sequence>
<reference evidence="1" key="1">
    <citation type="submission" date="2018-02" db="EMBL/GenBank/DDBJ databases">
        <title>Rhizophora mucronata_Transcriptome.</title>
        <authorList>
            <person name="Meera S.P."/>
            <person name="Sreeshan A."/>
            <person name="Augustine A."/>
        </authorList>
    </citation>
    <scope>NUCLEOTIDE SEQUENCE</scope>
    <source>
        <tissue evidence="1">Leaf</tissue>
    </source>
</reference>
<dbReference type="AlphaFoldDB" id="A0A2P2NVV7"/>
<proteinExistence type="predicted"/>